<comment type="subcellular location">
    <subcellularLocation>
        <location evidence="2">Mitochondrion membrane</location>
        <topology evidence="2">Multi-pass membrane protein</topology>
    </subcellularLocation>
</comment>
<dbReference type="GO" id="GO:0000064">
    <property type="term" value="F:L-ornithine transmembrane transporter activity"/>
    <property type="evidence" value="ECO:0007669"/>
    <property type="project" value="TreeGrafter"/>
</dbReference>
<feature type="repeat" description="Solcar" evidence="11">
    <location>
        <begin position="9"/>
        <end position="92"/>
    </location>
</feature>
<comment type="caution">
    <text evidence="13">The sequence shown here is derived from an EMBL/GenBank/DDBJ whole genome shotgun (WGS) entry which is preliminary data.</text>
</comment>
<dbReference type="GeneID" id="66115230"/>
<keyword evidence="14" id="KW-1185">Reference proteome</keyword>
<evidence type="ECO:0000256" key="1">
    <source>
        <dbReference type="ARBA" id="ARBA00002238"/>
    </source>
</evidence>
<dbReference type="SUPFAM" id="SSF103506">
    <property type="entry name" value="Mitochondrial carrier"/>
    <property type="match status" value="1"/>
</dbReference>
<dbReference type="PANTHER" id="PTHR45624:SF12">
    <property type="entry name" value="MITOCHONDRIAL ORNITHINE TRANSPORTER 1"/>
    <property type="match status" value="1"/>
</dbReference>
<dbReference type="GO" id="GO:1990575">
    <property type="term" value="P:mitochondrial L-ornithine transmembrane transport"/>
    <property type="evidence" value="ECO:0007669"/>
    <property type="project" value="TreeGrafter"/>
</dbReference>
<evidence type="ECO:0000313" key="13">
    <source>
        <dbReference type="EMBL" id="KAG7192455.1"/>
    </source>
</evidence>
<gene>
    <name evidence="13" type="ORF">KQ657_001856</name>
</gene>
<dbReference type="OrthoDB" id="409586at2759"/>
<accession>A0A9P7V6V1</accession>
<dbReference type="PANTHER" id="PTHR45624">
    <property type="entry name" value="MITOCHONDRIAL BASIC AMINO ACIDS TRANSPORTER-RELATED"/>
    <property type="match status" value="1"/>
</dbReference>
<keyword evidence="10 11" id="KW-0472">Membrane</keyword>
<evidence type="ECO:0000256" key="7">
    <source>
        <dbReference type="ARBA" id="ARBA00022737"/>
    </source>
</evidence>
<evidence type="ECO:0000256" key="6">
    <source>
        <dbReference type="ARBA" id="ARBA00022692"/>
    </source>
</evidence>
<keyword evidence="9" id="KW-0496">Mitochondrion</keyword>
<evidence type="ECO:0000256" key="9">
    <source>
        <dbReference type="ARBA" id="ARBA00023128"/>
    </source>
</evidence>
<evidence type="ECO:0000256" key="8">
    <source>
        <dbReference type="ARBA" id="ARBA00022989"/>
    </source>
</evidence>
<reference evidence="13" key="1">
    <citation type="submission" date="2021-03" db="EMBL/GenBank/DDBJ databases">
        <authorList>
            <person name="Palmer J.M."/>
        </authorList>
    </citation>
    <scope>NUCLEOTIDE SEQUENCE</scope>
    <source>
        <strain evidence="13">ARV_011</strain>
    </source>
</reference>
<evidence type="ECO:0000256" key="4">
    <source>
        <dbReference type="ARBA" id="ARBA00021935"/>
    </source>
</evidence>
<keyword evidence="7" id="KW-0677">Repeat</keyword>
<proteinExistence type="inferred from homology"/>
<feature type="repeat" description="Solcar" evidence="11">
    <location>
        <begin position="202"/>
        <end position="290"/>
    </location>
</feature>
<organism evidence="13 14">
    <name type="scientific">Scheffersomyces spartinae</name>
    <dbReference type="NCBI Taxonomy" id="45513"/>
    <lineage>
        <taxon>Eukaryota</taxon>
        <taxon>Fungi</taxon>
        <taxon>Dikarya</taxon>
        <taxon>Ascomycota</taxon>
        <taxon>Saccharomycotina</taxon>
        <taxon>Pichiomycetes</taxon>
        <taxon>Debaryomycetaceae</taxon>
        <taxon>Scheffersomyces</taxon>
    </lineage>
</organism>
<dbReference type="RefSeq" id="XP_043048005.1">
    <property type="nucleotide sequence ID" value="XM_043192637.1"/>
</dbReference>
<evidence type="ECO:0000256" key="2">
    <source>
        <dbReference type="ARBA" id="ARBA00004225"/>
    </source>
</evidence>
<evidence type="ECO:0000256" key="3">
    <source>
        <dbReference type="ARBA" id="ARBA00006375"/>
    </source>
</evidence>
<dbReference type="Proteomes" id="UP000790833">
    <property type="component" value="Unassembled WGS sequence"/>
</dbReference>
<comment type="similarity">
    <text evidence="3 12">Belongs to the mitochondrial carrier (TC 2.A.29) family.</text>
</comment>
<evidence type="ECO:0000256" key="11">
    <source>
        <dbReference type="PROSITE-ProRule" id="PRU00282"/>
    </source>
</evidence>
<dbReference type="GO" id="GO:0031966">
    <property type="term" value="C:mitochondrial membrane"/>
    <property type="evidence" value="ECO:0007669"/>
    <property type="project" value="UniProtKB-SubCell"/>
</dbReference>
<evidence type="ECO:0000256" key="12">
    <source>
        <dbReference type="RuleBase" id="RU000488"/>
    </source>
</evidence>
<dbReference type="Pfam" id="PF00153">
    <property type="entry name" value="Mito_carr"/>
    <property type="match status" value="3"/>
</dbReference>
<evidence type="ECO:0000256" key="5">
    <source>
        <dbReference type="ARBA" id="ARBA00022448"/>
    </source>
</evidence>
<evidence type="ECO:0000256" key="10">
    <source>
        <dbReference type="ARBA" id="ARBA00023136"/>
    </source>
</evidence>
<name>A0A9P7V6V1_9ASCO</name>
<evidence type="ECO:0000313" key="14">
    <source>
        <dbReference type="Proteomes" id="UP000790833"/>
    </source>
</evidence>
<keyword evidence="6 11" id="KW-0812">Transmembrane</keyword>
<comment type="function">
    <text evidence="1">Mitochondrial transporter that mediates uptake of thiamine pyrophosphate (ThPP) into mitochondria.</text>
</comment>
<dbReference type="Gene3D" id="1.50.40.10">
    <property type="entry name" value="Mitochondrial carrier domain"/>
    <property type="match status" value="2"/>
</dbReference>
<dbReference type="EMBL" id="JAHMUF010000018">
    <property type="protein sequence ID" value="KAG7192455.1"/>
    <property type="molecule type" value="Genomic_DNA"/>
</dbReference>
<dbReference type="InterPro" id="IPR050567">
    <property type="entry name" value="Mitochondrial_Carrier"/>
</dbReference>
<dbReference type="InterPro" id="IPR018108">
    <property type="entry name" value="MCP_transmembrane"/>
</dbReference>
<keyword evidence="8" id="KW-1133">Transmembrane helix</keyword>
<sequence>MSEVDLSLSRKVKDVAAGFIGGATQVLIGQPADLVKIRLQTSSASTTTVQVIKNVIRNEGILAFYKGTLPPLVGVGACVSLQFYGFHETKRYLQTKSKSQHINLWPQTFICGAMAGVVNTPVTSPIEQLRIISQVNDKNVKLNWTNTIKHIYEVAGIRKGIYRGWNITLLREIQAYGVWFTTYEYLISKWIHYFHYDSRSQIPTWQLLVSGAIAGDALWLFSYPLDVIKSNVQSDKFEGGKFNGSALKATKYIWETSGIRGFWRGIAPCLIRAIPCSAGTFASVELALRLMG</sequence>
<dbReference type="InterPro" id="IPR023395">
    <property type="entry name" value="MCP_dom_sf"/>
</dbReference>
<dbReference type="PROSITE" id="PS50920">
    <property type="entry name" value="SOLCAR"/>
    <property type="match status" value="2"/>
</dbReference>
<keyword evidence="5 12" id="KW-0813">Transport</keyword>
<protein>
    <recommendedName>
        <fullName evidence="4">Mitochondrial thiamine pyrophosphate carrier 1</fullName>
    </recommendedName>
</protein>
<dbReference type="AlphaFoldDB" id="A0A9P7V6V1"/>